<sequence>MTSPITPASTDDSLNLPIPASALAIGAHPDDIEFGAGGTLAKWAAAGCRITMVIVTDGSKGSWDPNQDQNELIATRSAELQAAADALGATTTVQLGYVDGELEYSMELRGRICREVRVHQPEVVLSHDPWMRYQLHPDHRATGFAATDGVVAARDHLFFPEQDLPPHRPSAILLWRADEDNHWEDIAGHSD</sequence>
<evidence type="ECO:0008006" key="2">
    <source>
        <dbReference type="Google" id="ProtNLM"/>
    </source>
</evidence>
<gene>
    <name evidence="1" type="ORF">MNBD_ACTINO02-250</name>
</gene>
<dbReference type="SUPFAM" id="SSF102588">
    <property type="entry name" value="LmbE-like"/>
    <property type="match status" value="1"/>
</dbReference>
<dbReference type="EMBL" id="UOEK01000212">
    <property type="protein sequence ID" value="VAW01401.1"/>
    <property type="molecule type" value="Genomic_DNA"/>
</dbReference>
<dbReference type="InterPro" id="IPR003737">
    <property type="entry name" value="GlcNAc_PI_deacetylase-related"/>
</dbReference>
<organism evidence="1">
    <name type="scientific">hydrothermal vent metagenome</name>
    <dbReference type="NCBI Taxonomy" id="652676"/>
    <lineage>
        <taxon>unclassified sequences</taxon>
        <taxon>metagenomes</taxon>
        <taxon>ecological metagenomes</taxon>
    </lineage>
</organism>
<proteinExistence type="predicted"/>
<accession>A0A3B0S5Q8</accession>
<dbReference type="Gene3D" id="3.40.50.10320">
    <property type="entry name" value="LmbE-like"/>
    <property type="match status" value="1"/>
</dbReference>
<dbReference type="AlphaFoldDB" id="A0A3B0S5Q8"/>
<feature type="non-terminal residue" evidence="1">
    <location>
        <position position="191"/>
    </location>
</feature>
<protein>
    <recommendedName>
        <fullName evidence="2">PIG-L family deacetylase</fullName>
    </recommendedName>
</protein>
<dbReference type="Pfam" id="PF02585">
    <property type="entry name" value="PIG-L"/>
    <property type="match status" value="1"/>
</dbReference>
<reference evidence="1" key="1">
    <citation type="submission" date="2018-06" db="EMBL/GenBank/DDBJ databases">
        <authorList>
            <person name="Zhirakovskaya E."/>
        </authorList>
    </citation>
    <scope>NUCLEOTIDE SEQUENCE</scope>
</reference>
<dbReference type="PANTHER" id="PTHR12993:SF28">
    <property type="entry name" value="LMBE FAMILY PROTEIN"/>
    <property type="match status" value="1"/>
</dbReference>
<evidence type="ECO:0000313" key="1">
    <source>
        <dbReference type="EMBL" id="VAW01401.1"/>
    </source>
</evidence>
<dbReference type="InterPro" id="IPR024078">
    <property type="entry name" value="LmbE-like_dom_sf"/>
</dbReference>
<dbReference type="PANTHER" id="PTHR12993">
    <property type="entry name" value="N-ACETYLGLUCOSAMINYL-PHOSPHATIDYLINOSITOL DE-N-ACETYLASE-RELATED"/>
    <property type="match status" value="1"/>
</dbReference>
<dbReference type="GO" id="GO:0016811">
    <property type="term" value="F:hydrolase activity, acting on carbon-nitrogen (but not peptide) bonds, in linear amides"/>
    <property type="evidence" value="ECO:0007669"/>
    <property type="project" value="TreeGrafter"/>
</dbReference>
<name>A0A3B0S5Q8_9ZZZZ</name>